<dbReference type="PATRIC" id="fig|74031.6.peg.2035"/>
<evidence type="ECO:0000256" key="1">
    <source>
        <dbReference type="SAM" id="MobiDB-lite"/>
    </source>
</evidence>
<dbReference type="Proteomes" id="UP000037046">
    <property type="component" value="Unassembled WGS sequence"/>
</dbReference>
<feature type="region of interest" description="Disordered" evidence="1">
    <location>
        <begin position="26"/>
        <end position="53"/>
    </location>
</feature>
<keyword evidence="2" id="KW-1133">Transmembrane helix</keyword>
<gene>
    <name evidence="3" type="ORF">ROTO_19960</name>
</gene>
<dbReference type="RefSeq" id="WP_160316363.1">
    <property type="nucleotide sequence ID" value="NZ_CP118494.1"/>
</dbReference>
<keyword evidence="2" id="KW-0812">Transmembrane</keyword>
<comment type="caution">
    <text evidence="3">The sequence shown here is derived from an EMBL/GenBank/DDBJ whole genome shotgun (WGS) entry which is preliminary data.</text>
</comment>
<proteinExistence type="predicted"/>
<evidence type="ECO:0000313" key="4">
    <source>
        <dbReference type="Proteomes" id="UP000037046"/>
    </source>
</evidence>
<feature type="transmembrane region" description="Helical" evidence="2">
    <location>
        <begin position="6"/>
        <end position="23"/>
    </location>
</feature>
<name>A0A0L6CUJ7_9RHOB</name>
<protein>
    <submittedName>
        <fullName evidence="3">Uncharacterized protein</fullName>
    </submittedName>
</protein>
<keyword evidence="2" id="KW-0472">Membrane</keyword>
<reference evidence="4" key="1">
    <citation type="submission" date="2015-07" db="EMBL/GenBank/DDBJ databases">
        <title>Draft Genome Sequence of Roseovarius tolerans EL-164, a producer of N-Acylated Alanine Methyl Esters (NAMEs).</title>
        <authorList>
            <person name="Voget S."/>
            <person name="Bruns H."/>
            <person name="Wagner-Doebler I."/>
            <person name="Schulz S."/>
            <person name="Daniel R."/>
        </authorList>
    </citation>
    <scope>NUCLEOTIDE SEQUENCE [LARGE SCALE GENOMIC DNA]</scope>
    <source>
        <strain evidence="4">EL-164</strain>
    </source>
</reference>
<feature type="compositionally biased region" description="Basic and acidic residues" evidence="1">
    <location>
        <begin position="27"/>
        <end position="53"/>
    </location>
</feature>
<organism evidence="3 4">
    <name type="scientific">Roseovarius tolerans</name>
    <dbReference type="NCBI Taxonomy" id="74031"/>
    <lineage>
        <taxon>Bacteria</taxon>
        <taxon>Pseudomonadati</taxon>
        <taxon>Pseudomonadota</taxon>
        <taxon>Alphaproteobacteria</taxon>
        <taxon>Rhodobacterales</taxon>
        <taxon>Roseobacteraceae</taxon>
        <taxon>Roseovarius</taxon>
    </lineage>
</organism>
<sequence length="53" mass="5841">MDIYLLPGLALITLVVVLILALRSKRKTDERRKSAETPKSALARDGDAHKKAP</sequence>
<dbReference type="EMBL" id="LGVV01000024">
    <property type="protein sequence ID" value="KNX41401.1"/>
    <property type="molecule type" value="Genomic_DNA"/>
</dbReference>
<evidence type="ECO:0000313" key="3">
    <source>
        <dbReference type="EMBL" id="KNX41401.1"/>
    </source>
</evidence>
<dbReference type="AlphaFoldDB" id="A0A0L6CUJ7"/>
<accession>A0A0L6CUJ7</accession>
<evidence type="ECO:0000256" key="2">
    <source>
        <dbReference type="SAM" id="Phobius"/>
    </source>
</evidence>
<keyword evidence="4" id="KW-1185">Reference proteome</keyword>